<dbReference type="Gene3D" id="3.30.565.10">
    <property type="entry name" value="Histidine kinase-like ATPase, C-terminal domain"/>
    <property type="match status" value="1"/>
</dbReference>
<evidence type="ECO:0000256" key="4">
    <source>
        <dbReference type="ARBA" id="ARBA00022741"/>
    </source>
</evidence>
<dbReference type="GO" id="GO:0051082">
    <property type="term" value="F:unfolded protein binding"/>
    <property type="evidence" value="ECO:0007669"/>
    <property type="project" value="InterPro"/>
</dbReference>
<dbReference type="AlphaFoldDB" id="A0A3B1APY9"/>
<dbReference type="InterPro" id="IPR001404">
    <property type="entry name" value="Hsp90_fam"/>
</dbReference>
<dbReference type="SMART" id="SM00387">
    <property type="entry name" value="HATPase_c"/>
    <property type="match status" value="1"/>
</dbReference>
<evidence type="ECO:0000256" key="8">
    <source>
        <dbReference type="SAM" id="MobiDB-lite"/>
    </source>
</evidence>
<evidence type="ECO:0000256" key="3">
    <source>
        <dbReference type="ARBA" id="ARBA00022490"/>
    </source>
</evidence>
<gene>
    <name evidence="10" type="ORF">MNBD_ALPHA03-2067</name>
</gene>
<accession>A0A3B1APY9</accession>
<dbReference type="HAMAP" id="MF_00505">
    <property type="entry name" value="HSP90"/>
    <property type="match status" value="1"/>
</dbReference>
<dbReference type="Gene3D" id="3.30.230.80">
    <property type="match status" value="1"/>
</dbReference>
<dbReference type="CDD" id="cd16927">
    <property type="entry name" value="HATPase_Hsp90-like"/>
    <property type="match status" value="1"/>
</dbReference>
<reference evidence="10" key="1">
    <citation type="submission" date="2018-06" db="EMBL/GenBank/DDBJ databases">
        <authorList>
            <person name="Zhirakovskaya E."/>
        </authorList>
    </citation>
    <scope>NUCLEOTIDE SEQUENCE</scope>
</reference>
<protein>
    <submittedName>
        <fullName evidence="10">Chaperone protein HtpG</fullName>
    </submittedName>
</protein>
<keyword evidence="5" id="KW-0067">ATP-binding</keyword>
<evidence type="ECO:0000256" key="5">
    <source>
        <dbReference type="ARBA" id="ARBA00022840"/>
    </source>
</evidence>
<dbReference type="Pfam" id="PF13589">
    <property type="entry name" value="HATPase_c_3"/>
    <property type="match status" value="1"/>
</dbReference>
<dbReference type="PRINTS" id="PR00775">
    <property type="entry name" value="HEATSHOCK90"/>
</dbReference>
<dbReference type="SUPFAM" id="SSF55874">
    <property type="entry name" value="ATPase domain of HSP90 chaperone/DNA topoisomerase II/histidine kinase"/>
    <property type="match status" value="1"/>
</dbReference>
<keyword evidence="7" id="KW-0143">Chaperone</keyword>
<dbReference type="FunFam" id="3.30.230.80:FF:000002">
    <property type="entry name" value="Molecular chaperone HtpG"/>
    <property type="match status" value="1"/>
</dbReference>
<dbReference type="InterPro" id="IPR020568">
    <property type="entry name" value="Ribosomal_Su5_D2-typ_SF"/>
</dbReference>
<evidence type="ECO:0000256" key="2">
    <source>
        <dbReference type="ARBA" id="ARBA00008239"/>
    </source>
</evidence>
<keyword evidence="4" id="KW-0547">Nucleotide-binding</keyword>
<dbReference type="GO" id="GO:0005524">
    <property type="term" value="F:ATP binding"/>
    <property type="evidence" value="ECO:0007669"/>
    <property type="project" value="UniProtKB-KW"/>
</dbReference>
<feature type="compositionally biased region" description="Basic and acidic residues" evidence="8">
    <location>
        <begin position="498"/>
        <end position="512"/>
    </location>
</feature>
<feature type="region of interest" description="Disordered" evidence="8">
    <location>
        <begin position="493"/>
        <end position="512"/>
    </location>
</feature>
<evidence type="ECO:0000256" key="6">
    <source>
        <dbReference type="ARBA" id="ARBA00023016"/>
    </source>
</evidence>
<dbReference type="EMBL" id="UOFW01000232">
    <property type="protein sequence ID" value="VAX08049.1"/>
    <property type="molecule type" value="Genomic_DNA"/>
</dbReference>
<dbReference type="SUPFAM" id="SSF54211">
    <property type="entry name" value="Ribosomal protein S5 domain 2-like"/>
    <property type="match status" value="1"/>
</dbReference>
<dbReference type="GO" id="GO:0005737">
    <property type="term" value="C:cytoplasm"/>
    <property type="evidence" value="ECO:0007669"/>
    <property type="project" value="UniProtKB-SubCell"/>
</dbReference>
<keyword evidence="6" id="KW-0346">Stress response</keyword>
<organism evidence="10">
    <name type="scientific">hydrothermal vent metagenome</name>
    <dbReference type="NCBI Taxonomy" id="652676"/>
    <lineage>
        <taxon>unclassified sequences</taxon>
        <taxon>metagenomes</taxon>
        <taxon>ecological metagenomes</taxon>
    </lineage>
</organism>
<feature type="compositionally biased region" description="Low complexity" evidence="8">
    <location>
        <begin position="1"/>
        <end position="10"/>
    </location>
</feature>
<dbReference type="GO" id="GO:0140662">
    <property type="term" value="F:ATP-dependent protein folding chaperone"/>
    <property type="evidence" value="ECO:0007669"/>
    <property type="project" value="InterPro"/>
</dbReference>
<sequence length="640" mass="72431">MTTDTETNPENTEKPENIEKHGFQAEVSRLLHMMVHSVYSEREIFLRELISNASDACDKLRYEALTKPELIKDEADFKITVTLDEEKKTLTLSDNGIGMTREDLISHLGTIARSGTSAFMDKMAESEDDKNNANMIGQFGVGFYSVFMVSDDIKVISRKAGTAESWMWHSDGIGEYSLSPAKKTARGTDVIIHIKDDAKEFLGDHRIRSIIKTYSDHIAIPISLVLTKDGEEKSEKVNDGTALWVRPKSDITEEQYKEFYHHVGHAMDDPWMTLHYRAEGVIEYSVLMFIPSQPPMDLFDPARKTRTKLYVKRVFITDDCEDLIPSYLRFMRGIVDSEDLPLNISREMLQNNPVMTKIRGAVTKKILSELEKKATKDPEAYNLFWKAFGAVLKEGIYEDFSRRDQLMKLARFESTGTEGLQSLDDYVGRMPEGQENIYYITGESLEVAKRSPQLEGFRAKDIEVLFLTDSVDDFWLQMVPEYEDKKFQSVTRGTADLGSKKDGEDKEEKDDKFTPEMDALIGLLKVNLEGSVKDVRLSNRLTDSAVCLIADDGDMDIHLQRILKQHQQLDQTTLRVLEINGDHPLIKAIAAASIKDGSIDALKDAANLLLDQARIMEGEMPEDPVAFAGRLSTIMTNSLT</sequence>
<evidence type="ECO:0000256" key="7">
    <source>
        <dbReference type="ARBA" id="ARBA00023186"/>
    </source>
</evidence>
<dbReference type="PIRSF" id="PIRSF002583">
    <property type="entry name" value="Hsp90"/>
    <property type="match status" value="1"/>
</dbReference>
<feature type="domain" description="Histidine kinase/HSP90-like ATPase" evidence="9">
    <location>
        <begin position="41"/>
        <end position="198"/>
    </location>
</feature>
<dbReference type="InterPro" id="IPR003594">
    <property type="entry name" value="HATPase_dom"/>
</dbReference>
<feature type="region of interest" description="Disordered" evidence="8">
    <location>
        <begin position="1"/>
        <end position="20"/>
    </location>
</feature>
<proteinExistence type="inferred from homology"/>
<dbReference type="InterPro" id="IPR020575">
    <property type="entry name" value="Hsp90_N"/>
</dbReference>
<dbReference type="SUPFAM" id="SSF110942">
    <property type="entry name" value="HSP90 C-terminal domain"/>
    <property type="match status" value="1"/>
</dbReference>
<dbReference type="NCBIfam" id="NF003555">
    <property type="entry name" value="PRK05218.1"/>
    <property type="match status" value="1"/>
</dbReference>
<feature type="compositionally biased region" description="Basic and acidic residues" evidence="8">
    <location>
        <begin position="11"/>
        <end position="20"/>
    </location>
</feature>
<dbReference type="InterPro" id="IPR036890">
    <property type="entry name" value="HATPase_C_sf"/>
</dbReference>
<dbReference type="GO" id="GO:0016887">
    <property type="term" value="F:ATP hydrolysis activity"/>
    <property type="evidence" value="ECO:0007669"/>
    <property type="project" value="InterPro"/>
</dbReference>
<dbReference type="Gene3D" id="3.40.50.11260">
    <property type="match status" value="1"/>
</dbReference>
<evidence type="ECO:0000313" key="10">
    <source>
        <dbReference type="EMBL" id="VAX08049.1"/>
    </source>
</evidence>
<comment type="similarity">
    <text evidence="2">Belongs to the heat shock protein 90 family.</text>
</comment>
<dbReference type="Gene3D" id="1.20.120.790">
    <property type="entry name" value="Heat shock protein 90, C-terminal domain"/>
    <property type="match status" value="1"/>
</dbReference>
<name>A0A3B1APY9_9ZZZZ</name>
<comment type="subcellular location">
    <subcellularLocation>
        <location evidence="1">Cytoplasm</location>
    </subcellularLocation>
</comment>
<evidence type="ECO:0000256" key="1">
    <source>
        <dbReference type="ARBA" id="ARBA00004496"/>
    </source>
</evidence>
<dbReference type="PANTHER" id="PTHR11528">
    <property type="entry name" value="HEAT SHOCK PROTEIN 90 FAMILY MEMBER"/>
    <property type="match status" value="1"/>
</dbReference>
<dbReference type="FunFam" id="3.30.565.10:FF:000009">
    <property type="entry name" value="Molecular chaperone HtpG"/>
    <property type="match status" value="1"/>
</dbReference>
<dbReference type="Pfam" id="PF00183">
    <property type="entry name" value="HSP90"/>
    <property type="match status" value="1"/>
</dbReference>
<dbReference type="InterPro" id="IPR037196">
    <property type="entry name" value="HSP90_C"/>
</dbReference>
<keyword evidence="3" id="KW-0963">Cytoplasm</keyword>
<evidence type="ECO:0000259" key="9">
    <source>
        <dbReference type="SMART" id="SM00387"/>
    </source>
</evidence>